<dbReference type="AlphaFoldDB" id="A0A9P0D2U0"/>
<dbReference type="PROSITE" id="PS00237">
    <property type="entry name" value="G_PROTEIN_RECEP_F1_1"/>
    <property type="match status" value="1"/>
</dbReference>
<dbReference type="Proteomes" id="UP001153636">
    <property type="component" value="Chromosome 4"/>
</dbReference>
<proteinExistence type="inferred from homology"/>
<keyword evidence="16" id="KW-1185">Reference proteome</keyword>
<feature type="transmembrane region" description="Helical" evidence="12">
    <location>
        <begin position="297"/>
        <end position="323"/>
    </location>
</feature>
<accession>A0A9P0D2U0</accession>
<feature type="chain" id="PRO_5040166781" description="G-protein coupled receptors family 1 profile domain-containing protein" evidence="13">
    <location>
        <begin position="24"/>
        <end position="509"/>
    </location>
</feature>
<dbReference type="PRINTS" id="PR00237">
    <property type="entry name" value="GPCRRHODOPSN"/>
</dbReference>
<evidence type="ECO:0000313" key="16">
    <source>
        <dbReference type="Proteomes" id="UP001153636"/>
    </source>
</evidence>
<keyword evidence="3 11" id="KW-0812">Transmembrane</keyword>
<keyword evidence="7 11" id="KW-0675">Receptor</keyword>
<dbReference type="InterPro" id="IPR050125">
    <property type="entry name" value="GPCR_opsins"/>
</dbReference>
<feature type="domain" description="G-protein coupled receptors family 1 profile" evidence="14">
    <location>
        <begin position="94"/>
        <end position="353"/>
    </location>
</feature>
<dbReference type="GO" id="GO:0007601">
    <property type="term" value="P:visual perception"/>
    <property type="evidence" value="ECO:0007669"/>
    <property type="project" value="UniProtKB-KW"/>
</dbReference>
<dbReference type="Pfam" id="PF00001">
    <property type="entry name" value="7tm_1"/>
    <property type="match status" value="1"/>
</dbReference>
<evidence type="ECO:0000256" key="13">
    <source>
        <dbReference type="SAM" id="SignalP"/>
    </source>
</evidence>
<feature type="transmembrane region" description="Helical" evidence="12">
    <location>
        <begin position="193"/>
        <end position="211"/>
    </location>
</feature>
<keyword evidence="9 11" id="KW-0807">Transducer</keyword>
<keyword evidence="10" id="KW-0716">Sensory transduction</keyword>
<evidence type="ECO:0000256" key="12">
    <source>
        <dbReference type="SAM" id="Phobius"/>
    </source>
</evidence>
<dbReference type="GO" id="GO:0016020">
    <property type="term" value="C:membrane"/>
    <property type="evidence" value="ECO:0007669"/>
    <property type="project" value="UniProtKB-SubCell"/>
</dbReference>
<organism evidence="15 16">
    <name type="scientific">Psylliodes chrysocephalus</name>
    <dbReference type="NCBI Taxonomy" id="3402493"/>
    <lineage>
        <taxon>Eukaryota</taxon>
        <taxon>Metazoa</taxon>
        <taxon>Ecdysozoa</taxon>
        <taxon>Arthropoda</taxon>
        <taxon>Hexapoda</taxon>
        <taxon>Insecta</taxon>
        <taxon>Pterygota</taxon>
        <taxon>Neoptera</taxon>
        <taxon>Endopterygota</taxon>
        <taxon>Coleoptera</taxon>
        <taxon>Polyphaga</taxon>
        <taxon>Cucujiformia</taxon>
        <taxon>Chrysomeloidea</taxon>
        <taxon>Chrysomelidae</taxon>
        <taxon>Galerucinae</taxon>
        <taxon>Alticini</taxon>
        <taxon>Psylliodes</taxon>
    </lineage>
</organism>
<reference evidence="15" key="1">
    <citation type="submission" date="2022-01" db="EMBL/GenBank/DDBJ databases">
        <authorList>
            <person name="King R."/>
        </authorList>
    </citation>
    <scope>NUCLEOTIDE SEQUENCE</scope>
</reference>
<evidence type="ECO:0000256" key="10">
    <source>
        <dbReference type="ARBA" id="ARBA00023305"/>
    </source>
</evidence>
<evidence type="ECO:0000256" key="1">
    <source>
        <dbReference type="ARBA" id="ARBA00004141"/>
    </source>
</evidence>
<feature type="signal peptide" evidence="13">
    <location>
        <begin position="1"/>
        <end position="23"/>
    </location>
</feature>
<evidence type="ECO:0000256" key="6">
    <source>
        <dbReference type="ARBA" id="ARBA00023136"/>
    </source>
</evidence>
<feature type="transmembrane region" description="Helical" evidence="12">
    <location>
        <begin position="115"/>
        <end position="139"/>
    </location>
</feature>
<evidence type="ECO:0000256" key="9">
    <source>
        <dbReference type="ARBA" id="ARBA00023224"/>
    </source>
</evidence>
<evidence type="ECO:0000259" key="14">
    <source>
        <dbReference type="PROSITE" id="PS50262"/>
    </source>
</evidence>
<feature type="transmembrane region" description="Helical" evidence="12">
    <location>
        <begin position="151"/>
        <end position="172"/>
    </location>
</feature>
<dbReference type="OrthoDB" id="10015560at2759"/>
<evidence type="ECO:0000256" key="3">
    <source>
        <dbReference type="ARBA" id="ARBA00022692"/>
    </source>
</evidence>
<evidence type="ECO:0000313" key="15">
    <source>
        <dbReference type="EMBL" id="CAH1109464.1"/>
    </source>
</evidence>
<gene>
    <name evidence="15" type="ORF">PSYICH_LOCUS10070</name>
</gene>
<evidence type="ECO:0000256" key="5">
    <source>
        <dbReference type="ARBA" id="ARBA00023040"/>
    </source>
</evidence>
<comment type="similarity">
    <text evidence="2 11">Belongs to the G-protein coupled receptor 1 family.</text>
</comment>
<dbReference type="PANTHER" id="PTHR24240">
    <property type="entry name" value="OPSIN"/>
    <property type="match status" value="1"/>
</dbReference>
<keyword evidence="13" id="KW-0732">Signal</keyword>
<dbReference type="EMBL" id="OV651816">
    <property type="protein sequence ID" value="CAH1109464.1"/>
    <property type="molecule type" value="Genomic_DNA"/>
</dbReference>
<comment type="subcellular location">
    <subcellularLocation>
        <location evidence="1">Membrane</location>
        <topology evidence="1">Multi-pass membrane protein</topology>
    </subcellularLocation>
</comment>
<dbReference type="SUPFAM" id="SSF81321">
    <property type="entry name" value="Family A G protein-coupled receptor-like"/>
    <property type="match status" value="1"/>
</dbReference>
<name>A0A9P0D2U0_9CUCU</name>
<evidence type="ECO:0000256" key="4">
    <source>
        <dbReference type="ARBA" id="ARBA00022989"/>
    </source>
</evidence>
<keyword evidence="8" id="KW-0325">Glycoprotein</keyword>
<keyword evidence="4 12" id="KW-1133">Transmembrane helix</keyword>
<evidence type="ECO:0000256" key="2">
    <source>
        <dbReference type="ARBA" id="ARBA00010663"/>
    </source>
</evidence>
<keyword evidence="10" id="KW-0844">Vision</keyword>
<dbReference type="InterPro" id="IPR000276">
    <property type="entry name" value="GPCR_Rhodpsn"/>
</dbReference>
<dbReference type="Gene3D" id="1.20.1070.10">
    <property type="entry name" value="Rhodopsin 7-helix transmembrane proteins"/>
    <property type="match status" value="1"/>
</dbReference>
<dbReference type="InterPro" id="IPR017452">
    <property type="entry name" value="GPCR_Rhodpsn_7TM"/>
</dbReference>
<sequence length="509" mass="58242">MFPKMPLFSYFFITVSQFSLANCRNSTNADNLTEIIEKFKTLWAMDDWKKFGFFADDYVTEINLHWLKYPPPYNSSFYFIAVLYIIIMIFGFSGNFLVIFLFVKCKSLRTSANKLIVNLAVSDFLMMVKTPIFIYNSFLRGPALGDIACRIYGFLGGLTGVASIITLSVISFDRYFVIRFPLNRSFSDIRVKICLVVTWIYGACFASIPVLDIGFGKYTYEGYLTSCSFDYLTEDPMIKNFIIVFFCAAWAVPLTLISFSYINIMKVVSARARSQKRGTDSFRHVKEEDSKKQEIKLALIVFSTIILWFLSWTPYAIVALLGVSGQKDLITPLTSMIPALSCKTAACVNSYVYALSHPKFKTELRKLFCRSLNRNTTDKVWTTDCTQSEINIDRSVSKDNVTEIQNSTTTLTFEEAVNTKVVDDKRSRSLKKQETVVEMICLRPSFSNKSTSFRKLARRWSSKERQKCEDDDENSNVDEMTVEICSGLSYYNQYNMTTAYIQTAVFCAS</sequence>
<evidence type="ECO:0000256" key="8">
    <source>
        <dbReference type="ARBA" id="ARBA00023180"/>
    </source>
</evidence>
<dbReference type="SMART" id="SM01381">
    <property type="entry name" value="7TM_GPCR_Srsx"/>
    <property type="match status" value="1"/>
</dbReference>
<keyword evidence="5 11" id="KW-0297">G-protein coupled receptor</keyword>
<evidence type="ECO:0000256" key="11">
    <source>
        <dbReference type="RuleBase" id="RU000688"/>
    </source>
</evidence>
<dbReference type="GO" id="GO:0004930">
    <property type="term" value="F:G protein-coupled receptor activity"/>
    <property type="evidence" value="ECO:0007669"/>
    <property type="project" value="UniProtKB-KW"/>
</dbReference>
<dbReference type="PROSITE" id="PS50262">
    <property type="entry name" value="G_PROTEIN_RECEP_F1_2"/>
    <property type="match status" value="1"/>
</dbReference>
<protein>
    <recommendedName>
        <fullName evidence="14">G-protein coupled receptors family 1 profile domain-containing protein</fullName>
    </recommendedName>
</protein>
<keyword evidence="6 12" id="KW-0472">Membrane</keyword>
<feature type="transmembrane region" description="Helical" evidence="12">
    <location>
        <begin position="241"/>
        <end position="264"/>
    </location>
</feature>
<evidence type="ECO:0000256" key="7">
    <source>
        <dbReference type="ARBA" id="ARBA00023170"/>
    </source>
</evidence>
<feature type="transmembrane region" description="Helical" evidence="12">
    <location>
        <begin position="77"/>
        <end position="103"/>
    </location>
</feature>